<proteinExistence type="predicted"/>
<comment type="caution">
    <text evidence="1">The sequence shown here is derived from an EMBL/GenBank/DDBJ whole genome shotgun (WGS) entry which is preliminary data.</text>
</comment>
<evidence type="ECO:0000313" key="2">
    <source>
        <dbReference type="Proteomes" id="UP000321058"/>
    </source>
</evidence>
<gene>
    <name evidence="1" type="ORF">RSO01_54770</name>
</gene>
<sequence length="211" mass="22805">MAVDRRLPRLHDALRRCSAQPPGRIVTMVARVTPALGVGIRDLPALDRGAGIPGGTVLPTWIDGSGAMEIVTWNTGEASDLRRYGNRSHAEAQFFEFMRGRDFTSVDIEISHSPCTACADMLVGLLRSMKAKGTTISRPPSRRVGQRIYVGAAIETPPNIPATLRWGTLFETPPQATTPHSLRELHAVGWHMAAPRTAIPNDAGTPAISLL</sequence>
<dbReference type="AlphaFoldDB" id="A0A512NH95"/>
<dbReference type="OrthoDB" id="4317910at2"/>
<accession>A0A512NH95</accession>
<dbReference type="EMBL" id="BKAJ01000097">
    <property type="protein sequence ID" value="GEP58311.1"/>
    <property type="molecule type" value="Genomic_DNA"/>
</dbReference>
<organism evidence="1 2">
    <name type="scientific">Reyranella soli</name>
    <dbReference type="NCBI Taxonomy" id="1230389"/>
    <lineage>
        <taxon>Bacteria</taxon>
        <taxon>Pseudomonadati</taxon>
        <taxon>Pseudomonadota</taxon>
        <taxon>Alphaproteobacteria</taxon>
        <taxon>Hyphomicrobiales</taxon>
        <taxon>Reyranellaceae</taxon>
        <taxon>Reyranella</taxon>
    </lineage>
</organism>
<dbReference type="Proteomes" id="UP000321058">
    <property type="component" value="Unassembled WGS sequence"/>
</dbReference>
<protein>
    <submittedName>
        <fullName evidence="1">Uncharacterized protein</fullName>
    </submittedName>
</protein>
<keyword evidence="2" id="KW-1185">Reference proteome</keyword>
<reference evidence="1 2" key="1">
    <citation type="submission" date="2019-07" db="EMBL/GenBank/DDBJ databases">
        <title>Whole genome shotgun sequence of Reyranella soli NBRC 108950.</title>
        <authorList>
            <person name="Hosoyama A."/>
            <person name="Uohara A."/>
            <person name="Ohji S."/>
            <person name="Ichikawa N."/>
        </authorList>
    </citation>
    <scope>NUCLEOTIDE SEQUENCE [LARGE SCALE GENOMIC DNA]</scope>
    <source>
        <strain evidence="1 2">NBRC 108950</strain>
    </source>
</reference>
<name>A0A512NH95_9HYPH</name>
<evidence type="ECO:0000313" key="1">
    <source>
        <dbReference type="EMBL" id="GEP58311.1"/>
    </source>
</evidence>